<name>A0A9P6B6Z6_9AGAM</name>
<organism evidence="4 5">
    <name type="scientific">Hydnum rufescens UP504</name>
    <dbReference type="NCBI Taxonomy" id="1448309"/>
    <lineage>
        <taxon>Eukaryota</taxon>
        <taxon>Fungi</taxon>
        <taxon>Dikarya</taxon>
        <taxon>Basidiomycota</taxon>
        <taxon>Agaricomycotina</taxon>
        <taxon>Agaricomycetes</taxon>
        <taxon>Cantharellales</taxon>
        <taxon>Hydnaceae</taxon>
        <taxon>Hydnum</taxon>
    </lineage>
</organism>
<proteinExistence type="predicted"/>
<evidence type="ECO:0000259" key="3">
    <source>
        <dbReference type="Pfam" id="PF03959"/>
    </source>
</evidence>
<dbReference type="InterPro" id="IPR050593">
    <property type="entry name" value="LovG"/>
</dbReference>
<feature type="region of interest" description="Disordered" evidence="2">
    <location>
        <begin position="235"/>
        <end position="263"/>
    </location>
</feature>
<dbReference type="GO" id="GO:0005634">
    <property type="term" value="C:nucleus"/>
    <property type="evidence" value="ECO:0007669"/>
    <property type="project" value="TreeGrafter"/>
</dbReference>
<reference evidence="4" key="1">
    <citation type="journal article" date="2020" name="Nat. Commun.">
        <title>Large-scale genome sequencing of mycorrhizal fungi provides insights into the early evolution of symbiotic traits.</title>
        <authorList>
            <person name="Miyauchi S."/>
            <person name="Kiss E."/>
            <person name="Kuo A."/>
            <person name="Drula E."/>
            <person name="Kohler A."/>
            <person name="Sanchez-Garcia M."/>
            <person name="Morin E."/>
            <person name="Andreopoulos B."/>
            <person name="Barry K.W."/>
            <person name="Bonito G."/>
            <person name="Buee M."/>
            <person name="Carver A."/>
            <person name="Chen C."/>
            <person name="Cichocki N."/>
            <person name="Clum A."/>
            <person name="Culley D."/>
            <person name="Crous P.W."/>
            <person name="Fauchery L."/>
            <person name="Girlanda M."/>
            <person name="Hayes R.D."/>
            <person name="Keri Z."/>
            <person name="LaButti K."/>
            <person name="Lipzen A."/>
            <person name="Lombard V."/>
            <person name="Magnuson J."/>
            <person name="Maillard F."/>
            <person name="Murat C."/>
            <person name="Nolan M."/>
            <person name="Ohm R.A."/>
            <person name="Pangilinan J."/>
            <person name="Pereira M.F."/>
            <person name="Perotto S."/>
            <person name="Peter M."/>
            <person name="Pfister S."/>
            <person name="Riley R."/>
            <person name="Sitrit Y."/>
            <person name="Stielow J.B."/>
            <person name="Szollosi G."/>
            <person name="Zifcakova L."/>
            <person name="Stursova M."/>
            <person name="Spatafora J.W."/>
            <person name="Tedersoo L."/>
            <person name="Vaario L.M."/>
            <person name="Yamada A."/>
            <person name="Yan M."/>
            <person name="Wang P."/>
            <person name="Xu J."/>
            <person name="Bruns T."/>
            <person name="Baldrian P."/>
            <person name="Vilgalys R."/>
            <person name="Dunand C."/>
            <person name="Henrissat B."/>
            <person name="Grigoriev I.V."/>
            <person name="Hibbett D."/>
            <person name="Nagy L.G."/>
            <person name="Martin F.M."/>
        </authorList>
    </citation>
    <scope>NUCLEOTIDE SEQUENCE</scope>
    <source>
        <strain evidence="4">UP504</strain>
    </source>
</reference>
<protein>
    <recommendedName>
        <fullName evidence="3">Serine hydrolase domain-containing protein</fullName>
    </recommendedName>
</protein>
<dbReference type="Pfam" id="PF03959">
    <property type="entry name" value="FSH1"/>
    <property type="match status" value="1"/>
</dbReference>
<keyword evidence="5" id="KW-1185">Reference proteome</keyword>
<dbReference type="EMBL" id="MU128932">
    <property type="protein sequence ID" value="KAF9517426.1"/>
    <property type="molecule type" value="Genomic_DNA"/>
</dbReference>
<dbReference type="GO" id="GO:0016787">
    <property type="term" value="F:hydrolase activity"/>
    <property type="evidence" value="ECO:0007669"/>
    <property type="project" value="UniProtKB-KW"/>
</dbReference>
<dbReference type="PANTHER" id="PTHR48070">
    <property type="entry name" value="ESTERASE OVCA2"/>
    <property type="match status" value="1"/>
</dbReference>
<gene>
    <name evidence="4" type="ORF">BS47DRAFT_1291075</name>
</gene>
<evidence type="ECO:0000313" key="5">
    <source>
        <dbReference type="Proteomes" id="UP000886523"/>
    </source>
</evidence>
<dbReference type="PANTHER" id="PTHR48070:SF6">
    <property type="entry name" value="ESTERASE OVCA2"/>
    <property type="match status" value="1"/>
</dbReference>
<accession>A0A9P6B6Z6</accession>
<sequence>MTLRVLLFPGFTQNATVFHQKFAAIERTCAHSVEFVFLDPFHVMEPVTLQGESLSQISSNASYENDSPELRPRAWWFANDDKTVYRGHAEAFQYVRDFLAKTEVPFHGVLGFSQGAAMAALITVFLERPDVFPSFLVDGKSPHPPLRFGVFVSGFVRPLDISLSSVFSTGVKFSTPSLHVLGRNDVIVSTARSKTLIDVFESPRIEWHDGGHFVPSKATWRQFFKNYFASYDDESSVRPPDVRSPAPEVGNSSVEAPGATRNL</sequence>
<dbReference type="SUPFAM" id="SSF53474">
    <property type="entry name" value="alpha/beta-Hydrolases"/>
    <property type="match status" value="1"/>
</dbReference>
<dbReference type="InterPro" id="IPR029058">
    <property type="entry name" value="AB_hydrolase_fold"/>
</dbReference>
<dbReference type="AlphaFoldDB" id="A0A9P6B6Z6"/>
<keyword evidence="1" id="KW-0378">Hydrolase</keyword>
<dbReference type="Gene3D" id="3.40.50.1820">
    <property type="entry name" value="alpha/beta hydrolase"/>
    <property type="match status" value="1"/>
</dbReference>
<evidence type="ECO:0000256" key="2">
    <source>
        <dbReference type="SAM" id="MobiDB-lite"/>
    </source>
</evidence>
<comment type="caution">
    <text evidence="4">The sequence shown here is derived from an EMBL/GenBank/DDBJ whole genome shotgun (WGS) entry which is preliminary data.</text>
</comment>
<evidence type="ECO:0000256" key="1">
    <source>
        <dbReference type="ARBA" id="ARBA00022801"/>
    </source>
</evidence>
<feature type="domain" description="Serine hydrolase" evidence="3">
    <location>
        <begin position="2"/>
        <end position="222"/>
    </location>
</feature>
<dbReference type="Proteomes" id="UP000886523">
    <property type="component" value="Unassembled WGS sequence"/>
</dbReference>
<dbReference type="GO" id="GO:0005737">
    <property type="term" value="C:cytoplasm"/>
    <property type="evidence" value="ECO:0007669"/>
    <property type="project" value="TreeGrafter"/>
</dbReference>
<dbReference type="InterPro" id="IPR005645">
    <property type="entry name" value="FSH-like_dom"/>
</dbReference>
<dbReference type="OrthoDB" id="2094269at2759"/>
<evidence type="ECO:0000313" key="4">
    <source>
        <dbReference type="EMBL" id="KAF9517426.1"/>
    </source>
</evidence>